<dbReference type="InterPro" id="IPR013149">
    <property type="entry name" value="ADH-like_C"/>
</dbReference>
<accession>A0A8X7T853</accession>
<organism evidence="9 10">
    <name type="scientific">Candida parapsilosis</name>
    <name type="common">Yeast</name>
    <dbReference type="NCBI Taxonomy" id="5480"/>
    <lineage>
        <taxon>Eukaryota</taxon>
        <taxon>Fungi</taxon>
        <taxon>Dikarya</taxon>
        <taxon>Ascomycota</taxon>
        <taxon>Saccharomycotina</taxon>
        <taxon>Pichiomycetes</taxon>
        <taxon>Debaryomycetaceae</taxon>
        <taxon>Candida/Lodderomyces clade</taxon>
        <taxon>Candida</taxon>
    </lineage>
</organism>
<dbReference type="GO" id="GO:0034079">
    <property type="term" value="P:butanediol biosynthetic process"/>
    <property type="evidence" value="ECO:0007669"/>
    <property type="project" value="TreeGrafter"/>
</dbReference>
<protein>
    <submittedName>
        <fullName evidence="9">Alcohol dehydrogenase GroES-like domain family protein</fullName>
    </submittedName>
</protein>
<comment type="cofactor">
    <cofactor evidence="1 6">
        <name>Zn(2+)</name>
        <dbReference type="ChEBI" id="CHEBI:29105"/>
    </cofactor>
</comment>
<evidence type="ECO:0000256" key="1">
    <source>
        <dbReference type="ARBA" id="ARBA00001947"/>
    </source>
</evidence>
<dbReference type="Pfam" id="PF00107">
    <property type="entry name" value="ADH_zinc_N"/>
    <property type="match status" value="1"/>
</dbReference>
<evidence type="ECO:0000313" key="9">
    <source>
        <dbReference type="EMBL" id="KAF6042764.1"/>
    </source>
</evidence>
<dbReference type="GO" id="GO:0008270">
    <property type="term" value="F:zinc ion binding"/>
    <property type="evidence" value="ECO:0007669"/>
    <property type="project" value="InterPro"/>
</dbReference>
<dbReference type="Gene3D" id="3.40.50.720">
    <property type="entry name" value="NAD(P)-binding Rossmann-like Domain"/>
    <property type="match status" value="1"/>
</dbReference>
<evidence type="ECO:0000313" key="10">
    <source>
        <dbReference type="Proteomes" id="UP000590412"/>
    </source>
</evidence>
<dbReference type="GO" id="GO:0005737">
    <property type="term" value="C:cytoplasm"/>
    <property type="evidence" value="ECO:0007669"/>
    <property type="project" value="TreeGrafter"/>
</dbReference>
<dbReference type="InterPro" id="IPR013154">
    <property type="entry name" value="ADH-like_N"/>
</dbReference>
<feature type="domain" description="Alcohol dehydrogenase-like N-terminal" evidence="8">
    <location>
        <begin position="60"/>
        <end position="194"/>
    </location>
</feature>
<dbReference type="PANTHER" id="PTHR43161">
    <property type="entry name" value="SORBITOL DEHYDROGENASE"/>
    <property type="match status" value="1"/>
</dbReference>
<dbReference type="InterPro" id="IPR011032">
    <property type="entry name" value="GroES-like_sf"/>
</dbReference>
<dbReference type="OrthoDB" id="5363962at2759"/>
<dbReference type="InterPro" id="IPR036291">
    <property type="entry name" value="NAD(P)-bd_dom_sf"/>
</dbReference>
<comment type="caution">
    <text evidence="9">The sequence shown here is derived from an EMBL/GenBank/DDBJ whole genome shotgun (WGS) entry which is preliminary data.</text>
</comment>
<dbReference type="Pfam" id="PF08240">
    <property type="entry name" value="ADH_N"/>
    <property type="match status" value="1"/>
</dbReference>
<dbReference type="SUPFAM" id="SSF51735">
    <property type="entry name" value="NAD(P)-binding Rossmann-fold domains"/>
    <property type="match status" value="1"/>
</dbReference>
<sequence length="413" mass="44889">MKVSNGALILPRKISRKIISHYNYLAPHNVSAPTMKAIVYHGPQDIKFHHDYPEPQINHPDEVKVKIDYCGICGSDLKEITSGPFFFNKPGSTNPISNMKFPMVMGHEISGQVVGVGSNVGKLSVGDKVVVEVTGTCKDKTRFENSPSKDKPFCAACCDDYYNACDYLALTGLGFSDGGCAEYLVTSKDKLVKYDANKIPPDVAALVQPLAVSWHAVGSVAHFQEGQSALILGGGPIGLTTIFALKGNKAGKIVVSEPATARRLLAEKLNVETFDPTGKSVEECIAALKDISPDKRGFHHTFDCSGVPATFETSIKCLRIRGIATNVAVWAHKEIPYSPMHTTMSEKVVTGSICFVKKDFVEVVNSIEAGDISIEELRLMITDKIPLEEGIEKGFNELLYNKGNHIKILFANG</sequence>
<comment type="similarity">
    <text evidence="2 6">Belongs to the zinc-containing alcohol dehydrogenase family.</text>
</comment>
<evidence type="ECO:0000256" key="6">
    <source>
        <dbReference type="RuleBase" id="RU361277"/>
    </source>
</evidence>
<keyword evidence="3 6" id="KW-0479">Metal-binding</keyword>
<dbReference type="InterPro" id="IPR002328">
    <property type="entry name" value="ADH_Zn_CS"/>
</dbReference>
<evidence type="ECO:0000259" key="8">
    <source>
        <dbReference type="Pfam" id="PF08240"/>
    </source>
</evidence>
<proteinExistence type="inferred from homology"/>
<evidence type="ECO:0000256" key="2">
    <source>
        <dbReference type="ARBA" id="ARBA00008072"/>
    </source>
</evidence>
<evidence type="ECO:0000259" key="7">
    <source>
        <dbReference type="Pfam" id="PF00107"/>
    </source>
</evidence>
<evidence type="ECO:0000256" key="5">
    <source>
        <dbReference type="ARBA" id="ARBA00023002"/>
    </source>
</evidence>
<reference evidence="9" key="1">
    <citation type="submission" date="2020-03" db="EMBL/GenBank/DDBJ databases">
        <title>FDA dAtabase for Regulatory Grade micrObial Sequences (FDA-ARGOS): Supporting development and validation of Infectious Disease Dx tests.</title>
        <authorList>
            <person name="Campos J."/>
            <person name="Goldberg B."/>
            <person name="Tallon L."/>
            <person name="Sadzewicz L."/>
            <person name="Vavikolanu K."/>
            <person name="Mehta A."/>
            <person name="Aluvathingal J."/>
            <person name="Nadendla S."/>
            <person name="Nandy P."/>
            <person name="Geyer C."/>
            <person name="Yan Y."/>
            <person name="Sichtig H."/>
        </authorList>
    </citation>
    <scope>NUCLEOTIDE SEQUENCE [LARGE SCALE GENOMIC DNA]</scope>
    <source>
        <strain evidence="9">FDAARGOS_652</strain>
    </source>
</reference>
<dbReference type="SUPFAM" id="SSF50129">
    <property type="entry name" value="GroES-like"/>
    <property type="match status" value="1"/>
</dbReference>
<evidence type="ECO:0000256" key="4">
    <source>
        <dbReference type="ARBA" id="ARBA00022833"/>
    </source>
</evidence>
<dbReference type="PANTHER" id="PTHR43161:SF23">
    <property type="entry name" value="(R,R)-BUTANEDIOL DEHYDROGENASE-RELATED"/>
    <property type="match status" value="1"/>
</dbReference>
<evidence type="ECO:0000256" key="3">
    <source>
        <dbReference type="ARBA" id="ARBA00022723"/>
    </source>
</evidence>
<dbReference type="AlphaFoldDB" id="A0A8X7T853"/>
<dbReference type="Proteomes" id="UP000590412">
    <property type="component" value="Unassembled WGS sequence"/>
</dbReference>
<dbReference type="PROSITE" id="PS00059">
    <property type="entry name" value="ADH_ZINC"/>
    <property type="match status" value="1"/>
</dbReference>
<feature type="domain" description="Alcohol dehydrogenase-like C-terminal" evidence="7">
    <location>
        <begin position="236"/>
        <end position="367"/>
    </location>
</feature>
<gene>
    <name evidence="9" type="ORF">FOB60_005518</name>
</gene>
<dbReference type="Gene3D" id="3.90.180.10">
    <property type="entry name" value="Medium-chain alcohol dehydrogenases, catalytic domain"/>
    <property type="match status" value="1"/>
</dbReference>
<name>A0A8X7T853_CANPA</name>
<dbReference type="EMBL" id="JABWAB010000013">
    <property type="protein sequence ID" value="KAF6042764.1"/>
    <property type="molecule type" value="Genomic_DNA"/>
</dbReference>
<dbReference type="CDD" id="cd08233">
    <property type="entry name" value="butanediol_DH_like"/>
    <property type="match status" value="1"/>
</dbReference>
<keyword evidence="5" id="KW-0560">Oxidoreductase</keyword>
<keyword evidence="4 6" id="KW-0862">Zinc</keyword>
<dbReference type="GO" id="GO:0000721">
    <property type="term" value="F:(R,R)-butanediol dehydrogenase activity"/>
    <property type="evidence" value="ECO:0007669"/>
    <property type="project" value="TreeGrafter"/>
</dbReference>